<dbReference type="AlphaFoldDB" id="W7YFP4"/>
<dbReference type="EMBL" id="BAVZ01000001">
    <property type="protein sequence ID" value="GAF06338.1"/>
    <property type="molecule type" value="Genomic_DNA"/>
</dbReference>
<keyword evidence="3" id="KW-1185">Reference proteome</keyword>
<dbReference type="STRING" id="1236976.JCM16418_289"/>
<protein>
    <recommendedName>
        <fullName evidence="1">T6SS immunity protein Tdi1 C-terminal domain-containing protein</fullName>
    </recommendedName>
</protein>
<comment type="caution">
    <text evidence="2">The sequence shown here is derived from an EMBL/GenBank/DDBJ whole genome shotgun (WGS) entry which is preliminary data.</text>
</comment>
<sequence length="211" mass="24506">MFEHFVNFFGAFQVTKSNEISIDKFSSLQRNTDGFIELFNSHNAECFGKGLYRLHDLSNIEYWNGIISDAFPEFSDRISCFGYDWMGRQFTLDMKRIVNGQPQILMFEPGTGEVLRIPCNFIDFHDDEIPNYHNDCLASDFYFSWKSQFNDNLEKDECVGYKVILFLGGEDVVGNLEKSNMEVYWDICGQLRTQTKDLSEGTLINIINIDK</sequence>
<dbReference type="Proteomes" id="UP000019364">
    <property type="component" value="Unassembled WGS sequence"/>
</dbReference>
<dbReference type="InterPro" id="IPR015002">
    <property type="entry name" value="T6SS_Tdi1_C"/>
</dbReference>
<evidence type="ECO:0000259" key="1">
    <source>
        <dbReference type="Pfam" id="PF08906"/>
    </source>
</evidence>
<dbReference type="OrthoDB" id="2988179at2"/>
<dbReference type="eggNOG" id="ENOG503305E">
    <property type="taxonomic scope" value="Bacteria"/>
</dbReference>
<feature type="domain" description="T6SS immunity protein Tdi1 C-terminal" evidence="1">
    <location>
        <begin position="132"/>
        <end position="191"/>
    </location>
</feature>
<name>W7YFP4_9BACL</name>
<accession>W7YFP4</accession>
<organism evidence="2 3">
    <name type="scientific">Paenibacillus pini JCM 16418</name>
    <dbReference type="NCBI Taxonomy" id="1236976"/>
    <lineage>
        <taxon>Bacteria</taxon>
        <taxon>Bacillati</taxon>
        <taxon>Bacillota</taxon>
        <taxon>Bacilli</taxon>
        <taxon>Bacillales</taxon>
        <taxon>Paenibacillaceae</taxon>
        <taxon>Paenibacillus</taxon>
    </lineage>
</organism>
<evidence type="ECO:0000313" key="3">
    <source>
        <dbReference type="Proteomes" id="UP000019364"/>
    </source>
</evidence>
<proteinExistence type="predicted"/>
<reference evidence="2 3" key="1">
    <citation type="journal article" date="2014" name="Genome Announc.">
        <title>Draft Genome Sequence of Paenibacillus pini JCM 16418T, Isolated from the Rhizosphere of Pine Tree.</title>
        <authorList>
            <person name="Yuki M."/>
            <person name="Oshima K."/>
            <person name="Suda W."/>
            <person name="Oshida Y."/>
            <person name="Kitamura K."/>
            <person name="Iida Y."/>
            <person name="Hattori M."/>
            <person name="Ohkuma M."/>
        </authorList>
    </citation>
    <scope>NUCLEOTIDE SEQUENCE [LARGE SCALE GENOMIC DNA]</scope>
    <source>
        <strain evidence="2 3">JCM 16418</strain>
    </source>
</reference>
<gene>
    <name evidence="2" type="ORF">JCM16418_289</name>
</gene>
<evidence type="ECO:0000313" key="2">
    <source>
        <dbReference type="EMBL" id="GAF06338.1"/>
    </source>
</evidence>
<dbReference type="Pfam" id="PF08906">
    <property type="entry name" value="T6SS_Tdi1_C"/>
    <property type="match status" value="1"/>
</dbReference>
<dbReference type="RefSeq" id="WP_052019961.1">
    <property type="nucleotide sequence ID" value="NZ_BAVZ01000001.1"/>
</dbReference>